<accession>A0ABS7CS95</accession>
<dbReference type="Pfam" id="PF19413">
    <property type="entry name" value="YaiO"/>
    <property type="match status" value="1"/>
</dbReference>
<comment type="caution">
    <text evidence="3">The sequence shown here is derived from an EMBL/GenBank/DDBJ whole genome shotgun (WGS) entry which is preliminary data.</text>
</comment>
<dbReference type="InterPro" id="IPR030887">
    <property type="entry name" value="Beta-barrel_YaiO"/>
</dbReference>
<keyword evidence="1" id="KW-0732">Signal</keyword>
<reference evidence="3 4" key="1">
    <citation type="journal article" date="2016" name="Int. J. Syst. Evol. Microbiol.">
        <title>Pontibacter aydingkolensis sp. nov., isolated from soil of a salt lake.</title>
        <authorList>
            <person name="Osman G."/>
            <person name="Zhang T."/>
            <person name="Lou K."/>
            <person name="Gao Y."/>
            <person name="Chang W."/>
            <person name="Lin Q."/>
            <person name="Yang H.M."/>
            <person name="Huo X.D."/>
            <person name="Wang N."/>
        </authorList>
    </citation>
    <scope>NUCLEOTIDE SEQUENCE [LARGE SCALE GENOMIC DNA]</scope>
    <source>
        <strain evidence="3 4">KACC 19255</strain>
    </source>
</reference>
<organism evidence="3 4">
    <name type="scientific">Pontibacter aydingkolensis</name>
    <dbReference type="NCBI Taxonomy" id="1911536"/>
    <lineage>
        <taxon>Bacteria</taxon>
        <taxon>Pseudomonadati</taxon>
        <taxon>Bacteroidota</taxon>
        <taxon>Cytophagia</taxon>
        <taxon>Cytophagales</taxon>
        <taxon>Hymenobacteraceae</taxon>
        <taxon>Pontibacter</taxon>
    </lineage>
</organism>
<protein>
    <submittedName>
        <fullName evidence="3">YaiO family outer membrane beta-barrel protein</fullName>
    </submittedName>
</protein>
<dbReference type="RefSeq" id="WP_219876595.1">
    <property type="nucleotide sequence ID" value="NZ_JAHYXK010000004.1"/>
</dbReference>
<feature type="chain" id="PRO_5047330850" evidence="1">
    <location>
        <begin position="25"/>
        <end position="410"/>
    </location>
</feature>
<keyword evidence="4" id="KW-1185">Reference proteome</keyword>
<dbReference type="Gene3D" id="1.25.40.10">
    <property type="entry name" value="Tetratricopeptide repeat domain"/>
    <property type="match status" value="1"/>
</dbReference>
<dbReference type="SUPFAM" id="SSF48452">
    <property type="entry name" value="TPR-like"/>
    <property type="match status" value="1"/>
</dbReference>
<dbReference type="Pfam" id="PF14559">
    <property type="entry name" value="TPR_19"/>
    <property type="match status" value="1"/>
</dbReference>
<dbReference type="EMBL" id="JAHYXK010000004">
    <property type="protein sequence ID" value="MBW7466712.1"/>
    <property type="molecule type" value="Genomic_DNA"/>
</dbReference>
<evidence type="ECO:0000259" key="2">
    <source>
        <dbReference type="Pfam" id="PF19413"/>
    </source>
</evidence>
<evidence type="ECO:0000256" key="1">
    <source>
        <dbReference type="SAM" id="SignalP"/>
    </source>
</evidence>
<name>A0ABS7CS95_9BACT</name>
<dbReference type="InterPro" id="IPR011990">
    <property type="entry name" value="TPR-like_helical_dom_sf"/>
</dbReference>
<dbReference type="NCBIfam" id="TIGR04390">
    <property type="entry name" value="OMP_YaiO_dom"/>
    <property type="match status" value="1"/>
</dbReference>
<dbReference type="Proteomes" id="UP000813018">
    <property type="component" value="Unassembled WGS sequence"/>
</dbReference>
<evidence type="ECO:0000313" key="4">
    <source>
        <dbReference type="Proteomes" id="UP000813018"/>
    </source>
</evidence>
<evidence type="ECO:0000313" key="3">
    <source>
        <dbReference type="EMBL" id="MBW7466712.1"/>
    </source>
</evidence>
<proteinExistence type="predicted"/>
<gene>
    <name evidence="3" type="ORF">K0O23_06510</name>
</gene>
<feature type="domain" description="YaiO beta-barrel" evidence="2">
    <location>
        <begin position="180"/>
        <end position="348"/>
    </location>
</feature>
<sequence>MSLLQKVKLFAVISFVIVAGTVSAQSTVNADSLLQQAQQAAQQGNYNTSRKLARKVLVVAPAYTDAAILIGNTYTWEQKYDSASAVLKPLLATAPSHAEVYLALAQLGLRSKEHPEVILSYVDKGLAIAPQSQELLEYKIGALIELKKYKEADQLLESLTEKGITYKNIKAQLHNLASINSIRTEYQYATFNTNIPDWHLASLEYTRLIKPGSISGRVNYANRFEQQALQGELDFWPRLNDKTYLYLNAGFSASKLFPDYRAGLEVYRKLPLNMEVSLGARTLVYSNETIWLYTGHIGKYWGKYWAGIRPFIQQQHRKVQATGIIQLRRYLIDEDQHLTLTLAKGSTPATQVGLQEINRLDASRVGIESRFRLGNSCYWGALLQYEHEELSKESSRNRYTTSFSLQYRFE</sequence>
<feature type="signal peptide" evidence="1">
    <location>
        <begin position="1"/>
        <end position="24"/>
    </location>
</feature>